<accession>A0A5C3P0T5</accession>
<reference evidence="2 3" key="1">
    <citation type="journal article" date="2019" name="Nat. Ecol. Evol.">
        <title>Megaphylogeny resolves global patterns of mushroom evolution.</title>
        <authorList>
            <person name="Varga T."/>
            <person name="Krizsan K."/>
            <person name="Foldi C."/>
            <person name="Dima B."/>
            <person name="Sanchez-Garcia M."/>
            <person name="Sanchez-Ramirez S."/>
            <person name="Szollosi G.J."/>
            <person name="Szarkandi J.G."/>
            <person name="Papp V."/>
            <person name="Albert L."/>
            <person name="Andreopoulos W."/>
            <person name="Angelini C."/>
            <person name="Antonin V."/>
            <person name="Barry K.W."/>
            <person name="Bougher N.L."/>
            <person name="Buchanan P."/>
            <person name="Buyck B."/>
            <person name="Bense V."/>
            <person name="Catcheside P."/>
            <person name="Chovatia M."/>
            <person name="Cooper J."/>
            <person name="Damon W."/>
            <person name="Desjardin D."/>
            <person name="Finy P."/>
            <person name="Geml J."/>
            <person name="Haridas S."/>
            <person name="Hughes K."/>
            <person name="Justo A."/>
            <person name="Karasinski D."/>
            <person name="Kautmanova I."/>
            <person name="Kiss B."/>
            <person name="Kocsube S."/>
            <person name="Kotiranta H."/>
            <person name="LaButti K.M."/>
            <person name="Lechner B.E."/>
            <person name="Liimatainen K."/>
            <person name="Lipzen A."/>
            <person name="Lukacs Z."/>
            <person name="Mihaltcheva S."/>
            <person name="Morgado L.N."/>
            <person name="Niskanen T."/>
            <person name="Noordeloos M.E."/>
            <person name="Ohm R.A."/>
            <person name="Ortiz-Santana B."/>
            <person name="Ovrebo C."/>
            <person name="Racz N."/>
            <person name="Riley R."/>
            <person name="Savchenko A."/>
            <person name="Shiryaev A."/>
            <person name="Soop K."/>
            <person name="Spirin V."/>
            <person name="Szebenyi C."/>
            <person name="Tomsovsky M."/>
            <person name="Tulloss R.E."/>
            <person name="Uehling J."/>
            <person name="Grigoriev I.V."/>
            <person name="Vagvolgyi C."/>
            <person name="Papp T."/>
            <person name="Martin F.M."/>
            <person name="Miettinen O."/>
            <person name="Hibbett D.S."/>
            <person name="Nagy L.G."/>
        </authorList>
    </citation>
    <scope>NUCLEOTIDE SEQUENCE [LARGE SCALE GENOMIC DNA]</scope>
    <source>
        <strain evidence="2 3">HHB13444</strain>
    </source>
</reference>
<organism evidence="2 3">
    <name type="scientific">Polyporus arcularius HHB13444</name>
    <dbReference type="NCBI Taxonomy" id="1314778"/>
    <lineage>
        <taxon>Eukaryota</taxon>
        <taxon>Fungi</taxon>
        <taxon>Dikarya</taxon>
        <taxon>Basidiomycota</taxon>
        <taxon>Agaricomycotina</taxon>
        <taxon>Agaricomycetes</taxon>
        <taxon>Polyporales</taxon>
        <taxon>Polyporaceae</taxon>
        <taxon>Polyporus</taxon>
    </lineage>
</organism>
<gene>
    <name evidence="2" type="ORF">K466DRAFT_590702</name>
</gene>
<protein>
    <submittedName>
        <fullName evidence="2">Uncharacterized protein</fullName>
    </submittedName>
</protein>
<dbReference type="AlphaFoldDB" id="A0A5C3P0T5"/>
<name>A0A5C3P0T5_9APHY</name>
<evidence type="ECO:0000313" key="2">
    <source>
        <dbReference type="EMBL" id="TFK82218.1"/>
    </source>
</evidence>
<proteinExistence type="predicted"/>
<sequence length="82" mass="8608">MNVRRDAQLGSSCGSGSAASCRMSMATTDVRRPDDSTQVNRPGGVLEEVGDLHCVASLLVALSQCSFHAELPSAPSEVRFSP</sequence>
<dbReference type="Proteomes" id="UP000308197">
    <property type="component" value="Unassembled WGS sequence"/>
</dbReference>
<dbReference type="EMBL" id="ML211509">
    <property type="protein sequence ID" value="TFK82218.1"/>
    <property type="molecule type" value="Genomic_DNA"/>
</dbReference>
<feature type="region of interest" description="Disordered" evidence="1">
    <location>
        <begin position="1"/>
        <end position="43"/>
    </location>
</feature>
<dbReference type="PROSITE" id="PS51257">
    <property type="entry name" value="PROKAR_LIPOPROTEIN"/>
    <property type="match status" value="1"/>
</dbReference>
<evidence type="ECO:0000313" key="3">
    <source>
        <dbReference type="Proteomes" id="UP000308197"/>
    </source>
</evidence>
<dbReference type="InParanoid" id="A0A5C3P0T5"/>
<keyword evidence="3" id="KW-1185">Reference proteome</keyword>
<evidence type="ECO:0000256" key="1">
    <source>
        <dbReference type="SAM" id="MobiDB-lite"/>
    </source>
</evidence>
<feature type="compositionally biased region" description="Low complexity" evidence="1">
    <location>
        <begin position="10"/>
        <end position="26"/>
    </location>
</feature>